<accession>A0A8S5M8F4</accession>
<protein>
    <recommendedName>
        <fullName evidence="2">Regulatory protein GemA</fullName>
    </recommendedName>
</protein>
<organism evidence="1">
    <name type="scientific">Myoviridae sp. ctA1z6</name>
    <dbReference type="NCBI Taxonomy" id="2826627"/>
    <lineage>
        <taxon>Viruses</taxon>
        <taxon>Duplodnaviria</taxon>
        <taxon>Heunggongvirae</taxon>
        <taxon>Uroviricota</taxon>
        <taxon>Caudoviricetes</taxon>
    </lineage>
</organism>
<dbReference type="Pfam" id="PF06252">
    <property type="entry name" value="GemA"/>
    <property type="match status" value="1"/>
</dbReference>
<sequence length="164" mass="18903">MDEKKMRLGLYAKIAIARKQLPDMDEEAYRARLRTEFGKESAAGLSIVQLSRLVHDFAVHDGVVYTAPAKSRNPRVTPHGRPDFIEITDSMPYAAEKRQILAIWRKLGYSMNSLDTRVKRAFGVPIFVWMHNRDQLSTLLSDLQRREKAFDRKKTKEDVAGERV</sequence>
<evidence type="ECO:0000313" key="1">
    <source>
        <dbReference type="EMBL" id="DAD78573.1"/>
    </source>
</evidence>
<evidence type="ECO:0008006" key="2">
    <source>
        <dbReference type="Google" id="ProtNLM"/>
    </source>
</evidence>
<name>A0A8S5M8F4_9CAUD</name>
<proteinExistence type="predicted"/>
<dbReference type="EMBL" id="BK014847">
    <property type="protein sequence ID" value="DAD78573.1"/>
    <property type="molecule type" value="Genomic_DNA"/>
</dbReference>
<dbReference type="InterPro" id="IPR009363">
    <property type="entry name" value="Phage_Mu_Gp16"/>
</dbReference>
<reference evidence="1" key="1">
    <citation type="journal article" date="2021" name="Proc. Natl. Acad. Sci. U.S.A.">
        <title>A Catalog of Tens of Thousands of Viruses from Human Metagenomes Reveals Hidden Associations with Chronic Diseases.</title>
        <authorList>
            <person name="Tisza M.J."/>
            <person name="Buck C.B."/>
        </authorList>
    </citation>
    <scope>NUCLEOTIDE SEQUENCE</scope>
    <source>
        <strain evidence="1">CtA1z6</strain>
    </source>
</reference>